<dbReference type="PANTHER" id="PTHR43072:SF60">
    <property type="entry name" value="L-2,4-DIAMINOBUTYRIC ACID ACETYLTRANSFERASE"/>
    <property type="match status" value="1"/>
</dbReference>
<dbReference type="RefSeq" id="WP_166589964.1">
    <property type="nucleotide sequence ID" value="NZ_JACMYG010000005.1"/>
</dbReference>
<dbReference type="PROSITE" id="PS51186">
    <property type="entry name" value="GNAT"/>
    <property type="match status" value="1"/>
</dbReference>
<name>A0A7X1KX67_9PSED</name>
<dbReference type="GO" id="GO:0016747">
    <property type="term" value="F:acyltransferase activity, transferring groups other than amino-acyl groups"/>
    <property type="evidence" value="ECO:0007669"/>
    <property type="project" value="InterPro"/>
</dbReference>
<evidence type="ECO:0000313" key="2">
    <source>
        <dbReference type="EMBL" id="MBC2689531.1"/>
    </source>
</evidence>
<dbReference type="SUPFAM" id="SSF55729">
    <property type="entry name" value="Acyl-CoA N-acyltransferases (Nat)"/>
    <property type="match status" value="1"/>
</dbReference>
<dbReference type="Proteomes" id="UP000526003">
    <property type="component" value="Unassembled WGS sequence"/>
</dbReference>
<dbReference type="InterPro" id="IPR016181">
    <property type="entry name" value="Acyl_CoA_acyltransferase"/>
</dbReference>
<dbReference type="InterPro" id="IPR000182">
    <property type="entry name" value="GNAT_dom"/>
</dbReference>
<dbReference type="Gene3D" id="3.40.630.30">
    <property type="match status" value="1"/>
</dbReference>
<keyword evidence="2" id="KW-0808">Transferase</keyword>
<gene>
    <name evidence="2" type="ORF">H7995_06935</name>
</gene>
<proteinExistence type="predicted"/>
<dbReference type="EMBL" id="JACMYG010000005">
    <property type="protein sequence ID" value="MBC2689531.1"/>
    <property type="molecule type" value="Genomic_DNA"/>
</dbReference>
<evidence type="ECO:0000259" key="1">
    <source>
        <dbReference type="PROSITE" id="PS51186"/>
    </source>
</evidence>
<organism evidence="2 3">
    <name type="scientific">Pseudomonas kielensis</name>
    <dbReference type="NCBI Taxonomy" id="2762577"/>
    <lineage>
        <taxon>Bacteria</taxon>
        <taxon>Pseudomonadati</taxon>
        <taxon>Pseudomonadota</taxon>
        <taxon>Gammaproteobacteria</taxon>
        <taxon>Pseudomonadales</taxon>
        <taxon>Pseudomonadaceae</taxon>
        <taxon>Pseudomonas</taxon>
    </lineage>
</organism>
<sequence>MAKIVLGSDLTPEALANPQLAHLVTGGRGSLAFLIGDNACRERLLGTSIHWDRVLLAFEDGAAVGYVAFKHHLRGPFALRPQPFVREFGWPMGWLRFAGFCLSELREWRYPFLLYGLRVSKTARHHGIGSALVQACCQQAAARGFKEVFLEVPLDNDRARALYLHNGFRLLRKRWVPWPPVRSMQRRLEAVL</sequence>
<dbReference type="PANTHER" id="PTHR43072">
    <property type="entry name" value="N-ACETYLTRANSFERASE"/>
    <property type="match status" value="1"/>
</dbReference>
<dbReference type="AlphaFoldDB" id="A0A7X1KX67"/>
<dbReference type="Pfam" id="PF00583">
    <property type="entry name" value="Acetyltransf_1"/>
    <property type="match status" value="1"/>
</dbReference>
<keyword evidence="3" id="KW-1185">Reference proteome</keyword>
<evidence type="ECO:0000313" key="3">
    <source>
        <dbReference type="Proteomes" id="UP000526003"/>
    </source>
</evidence>
<comment type="caution">
    <text evidence="2">The sequence shown here is derived from an EMBL/GenBank/DDBJ whole genome shotgun (WGS) entry which is preliminary data.</text>
</comment>
<accession>A0A7X1KX67</accession>
<feature type="domain" description="N-acetyltransferase" evidence="1">
    <location>
        <begin position="5"/>
        <end position="189"/>
    </location>
</feature>
<dbReference type="CDD" id="cd04301">
    <property type="entry name" value="NAT_SF"/>
    <property type="match status" value="1"/>
</dbReference>
<reference evidence="2 3" key="1">
    <citation type="submission" date="2020-08" db="EMBL/GenBank/DDBJ databases">
        <title>Pseudomonas sp. nov.</title>
        <authorList>
            <person name="Gieschler S."/>
            <person name="Fiedler G."/>
            <person name="Brinks E."/>
            <person name="Boehnlein C."/>
            <person name="Franz C.M.A.P."/>
            <person name="Kabisch J."/>
        </authorList>
    </citation>
    <scope>NUCLEOTIDE SEQUENCE [LARGE SCALE GENOMIC DNA]</scope>
    <source>
        <strain evidence="2 3">MBT-1</strain>
    </source>
</reference>
<protein>
    <submittedName>
        <fullName evidence="2">GNAT family N-acetyltransferase</fullName>
    </submittedName>
</protein>